<dbReference type="EMBL" id="JACRTB010000005">
    <property type="protein sequence ID" value="MBC8575509.1"/>
    <property type="molecule type" value="Genomic_DNA"/>
</dbReference>
<feature type="binding site" evidence="8">
    <location>
        <position position="419"/>
    </location>
    <ligand>
        <name>substrate</name>
    </ligand>
</feature>
<dbReference type="PANTHER" id="PTHR21256:SF2">
    <property type="entry name" value="HISTIDINE BIOSYNTHESIS TRIFUNCTIONAL PROTEIN"/>
    <property type="match status" value="1"/>
</dbReference>
<feature type="binding site" evidence="8">
    <location>
        <position position="213"/>
    </location>
    <ligand>
        <name>NAD(+)</name>
        <dbReference type="ChEBI" id="CHEBI:57540"/>
    </ligand>
</feature>
<feature type="binding site" evidence="8">
    <location>
        <position position="360"/>
    </location>
    <ligand>
        <name>substrate</name>
    </ligand>
</feature>
<feature type="binding site" evidence="8">
    <location>
        <position position="128"/>
    </location>
    <ligand>
        <name>NAD(+)</name>
        <dbReference type="ChEBI" id="CHEBI:57540"/>
    </ligand>
</feature>
<sequence length="430" mass="46470">MIQTVKADGRAEYEFFERMRSRSRETKNNVAEAVEKIIEAVRVRGDEAVREYTMKFDRRCPETFEVGREIINDALTAADPDFVSALLNAQENIAAFHQRQKTQSFLDPRKNGIILGQRVRGLHRVGLYVPGGTAAYPSSVLMNAIPAKIAGVGELVMVTPPGPDGRPNPDILVAAAICGVDRVFLMGGAQAVAALAHGTESVPRCDKIVGPGNIFVATAKRLLYGTVDIDMIAGPSEILIIADDSANPKYLAADLMGQAEHDRMASAVLLTTSGRLVEQTKAELARQIGRLERREIIEASLADFGAIVLCESETQMVALANELAPEHLEVQVADPMRLLGALDNAGSVFLGEYTPEPLGDYYAGPNHVLPTGGTARFFSPLGVDSFVKRSAFLYYPREAMAEAAPDILTIAAREGLSAHANAVKVRLEDE</sequence>
<feature type="binding site" evidence="8">
    <location>
        <position position="414"/>
    </location>
    <ligand>
        <name>substrate</name>
    </ligand>
</feature>
<dbReference type="SUPFAM" id="SSF53720">
    <property type="entry name" value="ALDH-like"/>
    <property type="match status" value="1"/>
</dbReference>
<evidence type="ECO:0000256" key="6">
    <source>
        <dbReference type="ARBA" id="ARBA00023002"/>
    </source>
</evidence>
<dbReference type="RefSeq" id="WP_262399136.1">
    <property type="nucleotide sequence ID" value="NZ_JACRTB010000005.1"/>
</dbReference>
<gene>
    <name evidence="8 11" type="primary">hisD</name>
    <name evidence="11" type="ORF">H8717_03650</name>
</gene>
<keyword evidence="6 8" id="KW-0560">Oxidoreductase</keyword>
<evidence type="ECO:0000256" key="4">
    <source>
        <dbReference type="ARBA" id="ARBA00022723"/>
    </source>
</evidence>
<feature type="binding site" evidence="8">
    <location>
        <position position="261"/>
    </location>
    <ligand>
        <name>Zn(2+)</name>
        <dbReference type="ChEBI" id="CHEBI:29105"/>
    </ligand>
</feature>
<comment type="function">
    <text evidence="1 8">Catalyzes the sequential NAD-dependent oxidations of L-histidinol to L-histidinaldehyde and then to L-histidine.</text>
</comment>
<comment type="cofactor">
    <cofactor evidence="8">
        <name>Zn(2+)</name>
        <dbReference type="ChEBI" id="CHEBI:29105"/>
    </cofactor>
    <text evidence="8">Binds 1 zinc ion per subunit.</text>
</comment>
<evidence type="ECO:0000256" key="2">
    <source>
        <dbReference type="ARBA" id="ARBA00010178"/>
    </source>
</evidence>
<name>A0ABR7NGH6_9FIRM</name>
<dbReference type="GO" id="GO:0004399">
    <property type="term" value="F:histidinol dehydrogenase activity"/>
    <property type="evidence" value="ECO:0007669"/>
    <property type="project" value="UniProtKB-EC"/>
</dbReference>
<dbReference type="PIRSF" id="PIRSF000099">
    <property type="entry name" value="Histidinol_dh"/>
    <property type="match status" value="1"/>
</dbReference>
<evidence type="ECO:0000256" key="3">
    <source>
        <dbReference type="ARBA" id="ARBA00012965"/>
    </source>
</evidence>
<feature type="binding site" evidence="8">
    <location>
        <position position="419"/>
    </location>
    <ligand>
        <name>Zn(2+)</name>
        <dbReference type="ChEBI" id="CHEBI:29105"/>
    </ligand>
</feature>
<feature type="binding site" evidence="8">
    <location>
        <position position="360"/>
    </location>
    <ligand>
        <name>Zn(2+)</name>
        <dbReference type="ChEBI" id="CHEBI:29105"/>
    </ligand>
</feature>
<dbReference type="Pfam" id="PF00815">
    <property type="entry name" value="Histidinol_dh"/>
    <property type="match status" value="1"/>
</dbReference>
<feature type="binding site" evidence="8">
    <location>
        <position position="258"/>
    </location>
    <ligand>
        <name>substrate</name>
    </ligand>
</feature>
<dbReference type="InterPro" id="IPR001692">
    <property type="entry name" value="Histidinol_DH_CS"/>
</dbReference>
<evidence type="ECO:0000256" key="10">
    <source>
        <dbReference type="RuleBase" id="RU004175"/>
    </source>
</evidence>
<dbReference type="InterPro" id="IPR022695">
    <property type="entry name" value="Histidinol_DH_monofunct"/>
</dbReference>
<dbReference type="InterPro" id="IPR012131">
    <property type="entry name" value="Hstdl_DH"/>
</dbReference>
<dbReference type="CDD" id="cd06572">
    <property type="entry name" value="Histidinol_dh"/>
    <property type="match status" value="1"/>
</dbReference>
<evidence type="ECO:0000313" key="12">
    <source>
        <dbReference type="Proteomes" id="UP000658131"/>
    </source>
</evidence>
<proteinExistence type="inferred from homology"/>
<dbReference type="InterPro" id="IPR016161">
    <property type="entry name" value="Ald_DH/histidinol_DH"/>
</dbReference>
<keyword evidence="5 8" id="KW-0862">Zinc</keyword>
<evidence type="ECO:0000256" key="5">
    <source>
        <dbReference type="ARBA" id="ARBA00022833"/>
    </source>
</evidence>
<evidence type="ECO:0000256" key="7">
    <source>
        <dbReference type="ARBA" id="ARBA00049489"/>
    </source>
</evidence>
<comment type="catalytic activity">
    <reaction evidence="7 8">
        <text>L-histidinol + 2 NAD(+) + H2O = L-histidine + 2 NADH + 3 H(+)</text>
        <dbReference type="Rhea" id="RHEA:20641"/>
        <dbReference type="ChEBI" id="CHEBI:15377"/>
        <dbReference type="ChEBI" id="CHEBI:15378"/>
        <dbReference type="ChEBI" id="CHEBI:57540"/>
        <dbReference type="ChEBI" id="CHEBI:57595"/>
        <dbReference type="ChEBI" id="CHEBI:57699"/>
        <dbReference type="ChEBI" id="CHEBI:57945"/>
        <dbReference type="EC" id="1.1.1.23"/>
    </reaction>
</comment>
<keyword evidence="8" id="KW-0368">Histidine biosynthesis</keyword>
<keyword evidence="8" id="KW-0520">NAD</keyword>
<feature type="binding site" evidence="8">
    <location>
        <position position="190"/>
    </location>
    <ligand>
        <name>NAD(+)</name>
        <dbReference type="ChEBI" id="CHEBI:57540"/>
    </ligand>
</feature>
<feature type="binding site" evidence="8">
    <location>
        <position position="327"/>
    </location>
    <ligand>
        <name>substrate</name>
    </ligand>
</feature>
<comment type="similarity">
    <text evidence="2 8 9 10">Belongs to the histidinol dehydrogenase family.</text>
</comment>
<dbReference type="EC" id="1.1.1.23" evidence="3 8"/>
<feature type="binding site" evidence="8">
    <location>
        <position position="261"/>
    </location>
    <ligand>
        <name>substrate</name>
    </ligand>
</feature>
<dbReference type="Proteomes" id="UP000658131">
    <property type="component" value="Unassembled WGS sequence"/>
</dbReference>
<dbReference type="PRINTS" id="PR00083">
    <property type="entry name" value="HOLDHDRGNASE"/>
</dbReference>
<dbReference type="Gene3D" id="1.20.5.1300">
    <property type="match status" value="1"/>
</dbReference>
<comment type="caution">
    <text evidence="11">The sequence shown here is derived from an EMBL/GenBank/DDBJ whole genome shotgun (WGS) entry which is preliminary data.</text>
</comment>
<keyword evidence="4 8" id="KW-0479">Metal-binding</keyword>
<feature type="active site" description="Proton acceptor" evidence="8">
    <location>
        <position position="326"/>
    </location>
</feature>
<dbReference type="NCBIfam" id="TIGR00069">
    <property type="entry name" value="hisD"/>
    <property type="match status" value="1"/>
</dbReference>
<evidence type="ECO:0000256" key="8">
    <source>
        <dbReference type="HAMAP-Rule" id="MF_01024"/>
    </source>
</evidence>
<dbReference type="HAMAP" id="MF_01024">
    <property type="entry name" value="HisD"/>
    <property type="match status" value="1"/>
</dbReference>
<feature type="binding site" evidence="8">
    <location>
        <position position="236"/>
    </location>
    <ligand>
        <name>substrate</name>
    </ligand>
</feature>
<evidence type="ECO:0000256" key="1">
    <source>
        <dbReference type="ARBA" id="ARBA00003850"/>
    </source>
</evidence>
<reference evidence="11 12" key="1">
    <citation type="submission" date="2020-08" db="EMBL/GenBank/DDBJ databases">
        <title>Genome public.</title>
        <authorList>
            <person name="Liu C."/>
            <person name="Sun Q."/>
        </authorList>
    </citation>
    <scope>NUCLEOTIDE SEQUENCE [LARGE SCALE GENOMIC DNA]</scope>
    <source>
        <strain evidence="11 12">BX1</strain>
    </source>
</reference>
<dbReference type="Gene3D" id="3.40.50.1980">
    <property type="entry name" value="Nitrogenase molybdenum iron protein domain"/>
    <property type="match status" value="2"/>
</dbReference>
<dbReference type="PROSITE" id="PS00611">
    <property type="entry name" value="HISOL_DEHYDROGENASE"/>
    <property type="match status" value="1"/>
</dbReference>
<feature type="active site" description="Proton acceptor" evidence="8">
    <location>
        <position position="327"/>
    </location>
</feature>
<organism evidence="11 12">
    <name type="scientific">Yanshouia hominis</name>
    <dbReference type="NCBI Taxonomy" id="2763673"/>
    <lineage>
        <taxon>Bacteria</taxon>
        <taxon>Bacillati</taxon>
        <taxon>Bacillota</taxon>
        <taxon>Clostridia</taxon>
        <taxon>Eubacteriales</taxon>
        <taxon>Oscillospiraceae</taxon>
        <taxon>Yanshouia</taxon>
    </lineage>
</organism>
<accession>A0ABR7NGH6</accession>
<keyword evidence="12" id="KW-1185">Reference proteome</keyword>
<feature type="binding site" evidence="8">
    <location>
        <position position="258"/>
    </location>
    <ligand>
        <name>Zn(2+)</name>
        <dbReference type="ChEBI" id="CHEBI:29105"/>
    </ligand>
</feature>
<dbReference type="PANTHER" id="PTHR21256">
    <property type="entry name" value="HISTIDINOL DEHYDROGENASE HDH"/>
    <property type="match status" value="1"/>
</dbReference>
<protein>
    <recommendedName>
        <fullName evidence="3 8">Histidinol dehydrogenase</fullName>
        <shortName evidence="8">HDH</shortName>
        <ecNumber evidence="3 8">1.1.1.23</ecNumber>
    </recommendedName>
</protein>
<comment type="pathway">
    <text evidence="8">Amino-acid biosynthesis; L-histidine biosynthesis; L-histidine from 5-phospho-alpha-D-ribose 1-diphosphate: step 9/9.</text>
</comment>
<evidence type="ECO:0000256" key="9">
    <source>
        <dbReference type="PIRNR" id="PIRNR000099"/>
    </source>
</evidence>
<evidence type="ECO:0000313" key="11">
    <source>
        <dbReference type="EMBL" id="MBC8575509.1"/>
    </source>
</evidence>
<keyword evidence="8" id="KW-0028">Amino-acid biosynthesis</keyword>